<dbReference type="EMBL" id="CP021886">
    <property type="protein sequence ID" value="AWI34885.1"/>
    <property type="molecule type" value="Genomic_DNA"/>
</dbReference>
<evidence type="ECO:0000313" key="2">
    <source>
        <dbReference type="Proteomes" id="UP000244890"/>
    </source>
</evidence>
<dbReference type="Proteomes" id="UP000244890">
    <property type="component" value="Chromosome"/>
</dbReference>
<protein>
    <recommendedName>
        <fullName evidence="3">Periplasmic protein</fullName>
    </recommendedName>
</protein>
<reference evidence="1 2" key="1">
    <citation type="submission" date="2017-06" db="EMBL/GenBank/DDBJ databases">
        <title>Complete genome of Helicobacter apodemus.</title>
        <authorList>
            <person name="Cho S."/>
        </authorList>
    </citation>
    <scope>NUCLEOTIDE SEQUENCE [LARGE SCALE GENOMIC DNA]</scope>
    <source>
        <strain evidence="2">SNUVETPUB-15-01</strain>
    </source>
</reference>
<dbReference type="OrthoDB" id="5338450at2"/>
<evidence type="ECO:0000313" key="1">
    <source>
        <dbReference type="EMBL" id="AWI34885.1"/>
    </source>
</evidence>
<dbReference type="KEGG" id="had:CDV25_09000"/>
<accession>A0A2U8FH51</accession>
<evidence type="ECO:0008006" key="3">
    <source>
        <dbReference type="Google" id="ProtNLM"/>
    </source>
</evidence>
<dbReference type="RefSeq" id="WP_108911660.1">
    <property type="nucleotide sequence ID" value="NZ_CP021886.1"/>
</dbReference>
<dbReference type="AlphaFoldDB" id="A0A2U8FH51"/>
<gene>
    <name evidence="1" type="ORF">CDV25_09000</name>
</gene>
<sequence>MVIKVILTLLLGVGILFANPKSVDYQIISLLGVQDYKINQKLIQRLFKNPLEFMDEVGNPNIYKISQVLKQNGLLKLAFASPMELEVSFEIAGNPMAFTSALYDILGTMGYYYFFVKQSVLDNYSYKFVLSMNTEYAIDPILLQERLKEYGYMALKIEKQSLNQWVYEIKESNFQYPKAILLNPNEEKEQANLSGEYWYQVSQGNTLEVVSSNGILWYPKIVFFDSNLRVLEIFLQEKAVQAIKVKIPKNAVFIKISDIYLPLTIKSGLMVELN</sequence>
<name>A0A2U8FH51_9HELI</name>
<proteinExistence type="predicted"/>
<organism evidence="1 2">
    <name type="scientific">Helicobacter apodemus</name>
    <dbReference type="NCBI Taxonomy" id="135569"/>
    <lineage>
        <taxon>Bacteria</taxon>
        <taxon>Pseudomonadati</taxon>
        <taxon>Campylobacterota</taxon>
        <taxon>Epsilonproteobacteria</taxon>
        <taxon>Campylobacterales</taxon>
        <taxon>Helicobacteraceae</taxon>
        <taxon>Helicobacter</taxon>
    </lineage>
</organism>